<evidence type="ECO:0000313" key="3">
    <source>
        <dbReference type="Proteomes" id="UP001595681"/>
    </source>
</evidence>
<dbReference type="RefSeq" id="WP_380798848.1">
    <property type="nucleotide sequence ID" value="NZ_JBHRVU010000005.1"/>
</dbReference>
<dbReference type="EMBL" id="JBHRVU010000005">
    <property type="protein sequence ID" value="MFC3443935.1"/>
    <property type="molecule type" value="Genomic_DNA"/>
</dbReference>
<accession>A0ABV7NLQ7</accession>
<organism evidence="2 3">
    <name type="scientific">Sphingobium rhizovicinum</name>
    <dbReference type="NCBI Taxonomy" id="432308"/>
    <lineage>
        <taxon>Bacteria</taxon>
        <taxon>Pseudomonadati</taxon>
        <taxon>Pseudomonadota</taxon>
        <taxon>Alphaproteobacteria</taxon>
        <taxon>Sphingomonadales</taxon>
        <taxon>Sphingomonadaceae</taxon>
        <taxon>Sphingobium</taxon>
    </lineage>
</organism>
<dbReference type="Gene3D" id="3.60.15.10">
    <property type="entry name" value="Ribonuclease Z/Hydroxyacylglutathione hydrolase-like"/>
    <property type="match status" value="1"/>
</dbReference>
<keyword evidence="3" id="KW-1185">Reference proteome</keyword>
<feature type="domain" description="Metallo-beta-lactamase" evidence="1">
    <location>
        <begin position="34"/>
        <end position="110"/>
    </location>
</feature>
<gene>
    <name evidence="2" type="ORF">ACFOKF_22560</name>
</gene>
<reference evidence="3" key="1">
    <citation type="journal article" date="2019" name="Int. J. Syst. Evol. Microbiol.">
        <title>The Global Catalogue of Microorganisms (GCM) 10K type strain sequencing project: providing services to taxonomists for standard genome sequencing and annotation.</title>
        <authorList>
            <consortium name="The Broad Institute Genomics Platform"/>
            <consortium name="The Broad Institute Genome Sequencing Center for Infectious Disease"/>
            <person name="Wu L."/>
            <person name="Ma J."/>
        </authorList>
    </citation>
    <scope>NUCLEOTIDE SEQUENCE [LARGE SCALE GENOMIC DNA]</scope>
    <source>
        <strain evidence="3">CCM 7491</strain>
    </source>
</reference>
<dbReference type="Proteomes" id="UP001595681">
    <property type="component" value="Unassembled WGS sequence"/>
</dbReference>
<dbReference type="SUPFAM" id="SSF56281">
    <property type="entry name" value="Metallo-hydrolase/oxidoreductase"/>
    <property type="match status" value="1"/>
</dbReference>
<name>A0ABV7NLQ7_9SPHN</name>
<sequence length="471" mass="51605">MSRPPVLVRMYRDLLGDCFLLTIGDPKAERSARAHILIDCGVLQHVPGEADLMKAVAEDLRKTVGGYVDLLVITHEHWDHISGFSHARSELIDTLEIKQLWLAWTEERGDPQADALRAKSTGAKEVIARLDEIPGGRAATAGLADFTGATAGKLRSTDIIPALIARAEKTGAIDYLEPGQVLPTPGPLSLRANVLGPPRRMDRITKDLPTQGAPETYLAGDLAAGLAHRYAMADALSSALESRGDGPFDRAYRLTPDEVRDGQGDDCNWLRARYFDKQQAWRTVDDDWLDAGGALALKLDSDTNNTSLVLAFELEAGGDVLLFAADAQVGNWLSWHDQSYPFPAQAGSHSVTARELLGRTIFYKVGHHASHNATLEDLGLELMTHPKMCAMIPVVEAEARRVKNGKAVHRGWNMPFPDLYTRLLEKTGKRVLRGDAEAGCGPGPDNKVICKDKAFLSRVESTDLYHELRLQ</sequence>
<proteinExistence type="predicted"/>
<dbReference type="Pfam" id="PF00753">
    <property type="entry name" value="Lactamase_B"/>
    <property type="match status" value="1"/>
</dbReference>
<dbReference type="InterPro" id="IPR001279">
    <property type="entry name" value="Metallo-B-lactamas"/>
</dbReference>
<evidence type="ECO:0000313" key="2">
    <source>
        <dbReference type="EMBL" id="MFC3443935.1"/>
    </source>
</evidence>
<protein>
    <submittedName>
        <fullName evidence="2">MBL fold metallo-hydrolase</fullName>
    </submittedName>
</protein>
<dbReference type="InterPro" id="IPR036866">
    <property type="entry name" value="RibonucZ/Hydroxyglut_hydro"/>
</dbReference>
<comment type="caution">
    <text evidence="2">The sequence shown here is derived from an EMBL/GenBank/DDBJ whole genome shotgun (WGS) entry which is preliminary data.</text>
</comment>
<evidence type="ECO:0000259" key="1">
    <source>
        <dbReference type="Pfam" id="PF00753"/>
    </source>
</evidence>